<reference evidence="2 3" key="1">
    <citation type="submission" date="2018-12" db="EMBL/GenBank/DDBJ databases">
        <title>Mesorhizobium carbonis sp. nov., isolated from coal mine water.</title>
        <authorList>
            <person name="Xin W."/>
            <person name="Xu Z."/>
            <person name="Xiang F."/>
            <person name="Zhang J."/>
            <person name="Xi L."/>
            <person name="Liu J."/>
        </authorList>
    </citation>
    <scope>NUCLEOTIDE SEQUENCE [LARGE SCALE GENOMIC DNA]</scope>
    <source>
        <strain evidence="2 3">B2.3</strain>
    </source>
</reference>
<keyword evidence="3" id="KW-1185">Reference proteome</keyword>
<dbReference type="Proteomes" id="UP000278398">
    <property type="component" value="Unassembled WGS sequence"/>
</dbReference>
<dbReference type="EMBL" id="RWKW01000020">
    <property type="protein sequence ID" value="RST87376.1"/>
    <property type="molecule type" value="Genomic_DNA"/>
</dbReference>
<name>A0A3S0A8Y4_9HYPH</name>
<dbReference type="AlphaFoldDB" id="A0A3S0A8Y4"/>
<keyword evidence="1" id="KW-1133">Transmembrane helix</keyword>
<evidence type="ECO:0000313" key="2">
    <source>
        <dbReference type="EMBL" id="RST87376.1"/>
    </source>
</evidence>
<dbReference type="OrthoDB" id="5141003at2"/>
<accession>A0A3S0A8Y4</accession>
<keyword evidence="1" id="KW-0812">Transmembrane</keyword>
<evidence type="ECO:0000313" key="3">
    <source>
        <dbReference type="Proteomes" id="UP000278398"/>
    </source>
</evidence>
<keyword evidence="1" id="KW-0472">Membrane</keyword>
<feature type="transmembrane region" description="Helical" evidence="1">
    <location>
        <begin position="6"/>
        <end position="25"/>
    </location>
</feature>
<proteinExistence type="predicted"/>
<sequence>MTGVLGYIVLLGAIIFVVSMIMAPFETLGWWAGWLGPHDEPGAAKAAPPPDRDASPVSQAPRAHVVFLAGIGSISGAELMPSEEAFLTRLRDSLPEFALVTDVFPYAPSGLPLFTGQRVFRWLWRTARRWRKAQTFLLPPILHTRNLFQVLVAADNRYGPIYGFGLSRVILDRLIASGYAPADGCPIILMGSSGGGQIAVSAAPYLAAATGASVSVVAFGGVMASDRGVTEAGRLISLYGSRDFVYRLARFAFPGRWPIFAGSHWNRALREKRLVERDIGPISHTGKGGYLDGQARWRDASHLELTVREISIAVRSVMQDVSARQAETIEGVSL</sequence>
<gene>
    <name evidence="2" type="ORF">EJC49_06105</name>
</gene>
<dbReference type="RefSeq" id="WP_126698575.1">
    <property type="nucleotide sequence ID" value="NZ_RWKW01000020.1"/>
</dbReference>
<evidence type="ECO:0000256" key="1">
    <source>
        <dbReference type="SAM" id="Phobius"/>
    </source>
</evidence>
<dbReference type="InterPro" id="IPR029058">
    <property type="entry name" value="AB_hydrolase_fold"/>
</dbReference>
<comment type="caution">
    <text evidence="2">The sequence shown here is derived from an EMBL/GenBank/DDBJ whole genome shotgun (WGS) entry which is preliminary data.</text>
</comment>
<protein>
    <submittedName>
        <fullName evidence="2">Uncharacterized protein</fullName>
    </submittedName>
</protein>
<dbReference type="Gene3D" id="3.40.50.1820">
    <property type="entry name" value="alpha/beta hydrolase"/>
    <property type="match status" value="1"/>
</dbReference>
<organism evidence="2 3">
    <name type="scientific">Aquibium carbonis</name>
    <dbReference type="NCBI Taxonomy" id="2495581"/>
    <lineage>
        <taxon>Bacteria</taxon>
        <taxon>Pseudomonadati</taxon>
        <taxon>Pseudomonadota</taxon>
        <taxon>Alphaproteobacteria</taxon>
        <taxon>Hyphomicrobiales</taxon>
        <taxon>Phyllobacteriaceae</taxon>
        <taxon>Aquibium</taxon>
    </lineage>
</organism>